<dbReference type="HOGENOM" id="CLU_005679_1_2_5"/>
<sequence>MRGIACGVVVLLHTIFGIIPFASDSAGGAIQTALQPFMVGGVDLFFVLSGFLIGGILIDNKGASNFFRAFWTRRIARIFPVYFLLFFSFVGILAVRPYIDAPWLDIWLLKEQLALWTYATFTQNFAMALASSGGPRWIGITWSLAVEEQFYLLLPPLVYLLARRSLVGLAVCGIVAAPIIRSLLWTEQSWFASYVLLPGRMDTLMFGVLATCIVRSPLALDIARRMRTKLDVIAAILAASVAFGIFDLIAEHIQHRQLELFVRTLRYSALAAFYGIAVLRIFLVAEGPYRRILRNPLLVHIGLISYAFYMYHQAVNGLAHGYFFGQAPRISSLAEFLLALSVLAVAYTLSRISMTFMERPIRRRGQQVKYRRPAAPQPVAPPAPAPERI</sequence>
<evidence type="ECO:0000256" key="2">
    <source>
        <dbReference type="SAM" id="Phobius"/>
    </source>
</evidence>
<feature type="transmembrane region" description="Helical" evidence="2">
    <location>
        <begin position="265"/>
        <end position="285"/>
    </location>
</feature>
<keyword evidence="2" id="KW-1133">Transmembrane helix</keyword>
<dbReference type="EMBL" id="CP000774">
    <property type="protein sequence ID" value="ABS64908.1"/>
    <property type="molecule type" value="Genomic_DNA"/>
</dbReference>
<feature type="transmembrane region" description="Helical" evidence="2">
    <location>
        <begin position="204"/>
        <end position="220"/>
    </location>
</feature>
<feature type="transmembrane region" description="Helical" evidence="2">
    <location>
        <begin position="232"/>
        <end position="253"/>
    </location>
</feature>
<gene>
    <name evidence="4" type="ordered locus">Plav_3303</name>
</gene>
<keyword evidence="4" id="KW-0808">Transferase</keyword>
<dbReference type="RefSeq" id="WP_012112236.1">
    <property type="nucleotide sequence ID" value="NC_009719.1"/>
</dbReference>
<dbReference type="Proteomes" id="UP000006377">
    <property type="component" value="Chromosome"/>
</dbReference>
<dbReference type="eggNOG" id="COG1835">
    <property type="taxonomic scope" value="Bacteria"/>
</dbReference>
<evidence type="ECO:0000313" key="5">
    <source>
        <dbReference type="Proteomes" id="UP000006377"/>
    </source>
</evidence>
<feature type="transmembrane region" description="Helical" evidence="2">
    <location>
        <begin position="297"/>
        <end position="314"/>
    </location>
</feature>
<dbReference type="PANTHER" id="PTHR23028:SF53">
    <property type="entry name" value="ACYL_TRANSF_3 DOMAIN-CONTAINING PROTEIN"/>
    <property type="match status" value="1"/>
</dbReference>
<feature type="transmembrane region" description="Helical" evidence="2">
    <location>
        <begin position="33"/>
        <end position="58"/>
    </location>
</feature>
<dbReference type="InterPro" id="IPR002656">
    <property type="entry name" value="Acyl_transf_3_dom"/>
</dbReference>
<keyword evidence="5" id="KW-1185">Reference proteome</keyword>
<feature type="domain" description="Acyltransferase 3" evidence="3">
    <location>
        <begin position="1"/>
        <end position="350"/>
    </location>
</feature>
<name>A7HYC5_PARL1</name>
<dbReference type="InterPro" id="IPR050879">
    <property type="entry name" value="Acyltransferase_3"/>
</dbReference>
<keyword evidence="2" id="KW-0472">Membrane</keyword>
<evidence type="ECO:0000313" key="4">
    <source>
        <dbReference type="EMBL" id="ABS64908.1"/>
    </source>
</evidence>
<evidence type="ECO:0000256" key="1">
    <source>
        <dbReference type="SAM" id="MobiDB-lite"/>
    </source>
</evidence>
<dbReference type="STRING" id="402881.Plav_3303"/>
<feature type="transmembrane region" description="Helical" evidence="2">
    <location>
        <begin position="79"/>
        <end position="99"/>
    </location>
</feature>
<dbReference type="PANTHER" id="PTHR23028">
    <property type="entry name" value="ACETYLTRANSFERASE"/>
    <property type="match status" value="1"/>
</dbReference>
<feature type="compositionally biased region" description="Pro residues" evidence="1">
    <location>
        <begin position="375"/>
        <end position="389"/>
    </location>
</feature>
<accession>A7HYC5</accession>
<dbReference type="GO" id="GO:0000271">
    <property type="term" value="P:polysaccharide biosynthetic process"/>
    <property type="evidence" value="ECO:0007669"/>
    <property type="project" value="TreeGrafter"/>
</dbReference>
<dbReference type="AlphaFoldDB" id="A7HYC5"/>
<evidence type="ECO:0000259" key="3">
    <source>
        <dbReference type="Pfam" id="PF01757"/>
    </source>
</evidence>
<dbReference type="KEGG" id="pla:Plav_3303"/>
<organism evidence="4 5">
    <name type="scientific">Parvibaculum lavamentivorans (strain DS-1 / DSM 13023 / NCIMB 13966)</name>
    <dbReference type="NCBI Taxonomy" id="402881"/>
    <lineage>
        <taxon>Bacteria</taxon>
        <taxon>Pseudomonadati</taxon>
        <taxon>Pseudomonadota</taxon>
        <taxon>Alphaproteobacteria</taxon>
        <taxon>Hyphomicrobiales</taxon>
        <taxon>Parvibaculaceae</taxon>
        <taxon>Parvibaculum</taxon>
    </lineage>
</organism>
<keyword evidence="2" id="KW-0812">Transmembrane</keyword>
<feature type="transmembrane region" description="Helical" evidence="2">
    <location>
        <begin position="166"/>
        <end position="184"/>
    </location>
</feature>
<reference evidence="4 5" key="1">
    <citation type="journal article" date="2011" name="Stand. Genomic Sci.">
        <title>Complete genome sequence of Parvibaculum lavamentivorans type strain (DS-1(T)).</title>
        <authorList>
            <person name="Schleheck D."/>
            <person name="Weiss M."/>
            <person name="Pitluck S."/>
            <person name="Bruce D."/>
            <person name="Land M.L."/>
            <person name="Han S."/>
            <person name="Saunders E."/>
            <person name="Tapia R."/>
            <person name="Detter C."/>
            <person name="Brettin T."/>
            <person name="Han J."/>
            <person name="Woyke T."/>
            <person name="Goodwin L."/>
            <person name="Pennacchio L."/>
            <person name="Nolan M."/>
            <person name="Cook A.M."/>
            <person name="Kjelleberg S."/>
            <person name="Thomas T."/>
        </authorList>
    </citation>
    <scope>NUCLEOTIDE SEQUENCE [LARGE SCALE GENOMIC DNA]</scope>
    <source>
        <strain evidence="5">DS-1 / DSM 13023 / NCIMB 13966</strain>
    </source>
</reference>
<feature type="transmembrane region" description="Helical" evidence="2">
    <location>
        <begin position="137"/>
        <end position="154"/>
    </location>
</feature>
<keyword evidence="4" id="KW-0012">Acyltransferase</keyword>
<dbReference type="GO" id="GO:0016020">
    <property type="term" value="C:membrane"/>
    <property type="evidence" value="ECO:0007669"/>
    <property type="project" value="TreeGrafter"/>
</dbReference>
<feature type="region of interest" description="Disordered" evidence="1">
    <location>
        <begin position="367"/>
        <end position="389"/>
    </location>
</feature>
<dbReference type="GO" id="GO:0016747">
    <property type="term" value="F:acyltransferase activity, transferring groups other than amino-acyl groups"/>
    <property type="evidence" value="ECO:0007669"/>
    <property type="project" value="InterPro"/>
</dbReference>
<protein>
    <submittedName>
        <fullName evidence="4">Acyltransferase 3</fullName>
    </submittedName>
</protein>
<dbReference type="Pfam" id="PF01757">
    <property type="entry name" value="Acyl_transf_3"/>
    <property type="match status" value="1"/>
</dbReference>
<feature type="transmembrane region" description="Helical" evidence="2">
    <location>
        <begin position="334"/>
        <end position="354"/>
    </location>
</feature>
<proteinExistence type="predicted"/>
<dbReference type="OrthoDB" id="9796461at2"/>